<evidence type="ECO:0000313" key="3">
    <source>
        <dbReference type="EMBL" id="TID30851.1"/>
    </source>
</evidence>
<dbReference type="AlphaFoldDB" id="A0A4T0X5V2"/>
<protein>
    <recommendedName>
        <fullName evidence="2">Ty3 transposon capsid-like protein domain-containing protein</fullName>
    </recommendedName>
</protein>
<evidence type="ECO:0000313" key="4">
    <source>
        <dbReference type="Proteomes" id="UP000307173"/>
    </source>
</evidence>
<reference evidence="3 4" key="1">
    <citation type="journal article" date="2019" name="Front. Genet.">
        <title>Whole-Genome Sequencing of the Opportunistic Yeast Pathogen Candida inconspicua Uncovers Its Hybrid Origin.</title>
        <authorList>
            <person name="Mixao V."/>
            <person name="Hansen A.P."/>
            <person name="Saus E."/>
            <person name="Boekhout T."/>
            <person name="Lass-Florl C."/>
            <person name="Gabaldon T."/>
        </authorList>
    </citation>
    <scope>NUCLEOTIDE SEQUENCE [LARGE SCALE GENOMIC DNA]</scope>
    <source>
        <strain evidence="3 4">CBS 180</strain>
    </source>
</reference>
<dbReference type="OrthoDB" id="1936908at2759"/>
<proteinExistence type="predicted"/>
<feature type="compositionally biased region" description="Low complexity" evidence="1">
    <location>
        <begin position="228"/>
        <end position="268"/>
    </location>
</feature>
<feature type="non-terminal residue" evidence="3">
    <location>
        <position position="450"/>
    </location>
</feature>
<evidence type="ECO:0000256" key="1">
    <source>
        <dbReference type="SAM" id="MobiDB-lite"/>
    </source>
</evidence>
<organism evidence="3 4">
    <name type="scientific">Pichia inconspicua</name>
    <dbReference type="NCBI Taxonomy" id="52247"/>
    <lineage>
        <taxon>Eukaryota</taxon>
        <taxon>Fungi</taxon>
        <taxon>Dikarya</taxon>
        <taxon>Ascomycota</taxon>
        <taxon>Saccharomycotina</taxon>
        <taxon>Pichiomycetes</taxon>
        <taxon>Pichiales</taxon>
        <taxon>Pichiaceae</taxon>
        <taxon>Pichia</taxon>
    </lineage>
</organism>
<keyword evidence="4" id="KW-1185">Reference proteome</keyword>
<dbReference type="InterPro" id="IPR045358">
    <property type="entry name" value="Ty3_capsid"/>
</dbReference>
<dbReference type="Pfam" id="PF19259">
    <property type="entry name" value="Ty3_capsid"/>
    <property type="match status" value="1"/>
</dbReference>
<dbReference type="Proteomes" id="UP000307173">
    <property type="component" value="Unassembled WGS sequence"/>
</dbReference>
<feature type="domain" description="Ty3 transposon capsid-like protein" evidence="2">
    <location>
        <begin position="21"/>
        <end position="178"/>
    </location>
</feature>
<sequence length="450" mass="52878">MVNFTNEDERATSGGTGSRFPFRGNEPDAVYKARSLLTKLDLYFQYQETSGKPCIDIFRVLTAVNHLDGPALRWYMTRFPENPSWNNFRAAFVEEFCPTDELEIRSAAAKYNGLSQGNRPVEAYIREFEKYRSLLPANYEMEGATRDRFIQSLKPSLRNKVFQSRPETFAEAKFLARDVERNSNFYNGPPSQFFRGPYPDNLDNRGEPMEIDTLRAKHNNYDSQARQSARNYNYNDNNYRNTAYNTRSYKSSGRNNNGSNNRNYNDSYYKNDRYNNARFLRTSTGNVVLSDVLCNPRINKEKILNRNYNKIETLELKLNNIILDDKDEENESDYVTADEMEEETKNEINNTVEIKIENEIKIDNKIEIETENKSKIEFDIRNKILSNTEYEIENRIEKDKLEIKTDSQIRNVFDKETGNEYAYEVEYNPSNEIIIEVTVKLMRNVHQTFY</sequence>
<accession>A0A4T0X5V2</accession>
<comment type="caution">
    <text evidence="3">The sequence shown here is derived from an EMBL/GenBank/DDBJ whole genome shotgun (WGS) entry which is preliminary data.</text>
</comment>
<gene>
    <name evidence="3" type="ORF">CANINC_000560</name>
</gene>
<feature type="region of interest" description="Disordered" evidence="1">
    <location>
        <begin position="1"/>
        <end position="21"/>
    </location>
</feature>
<name>A0A4T0X5V2_9ASCO</name>
<dbReference type="STRING" id="52247.A0A4T0X5V2"/>
<evidence type="ECO:0000259" key="2">
    <source>
        <dbReference type="Pfam" id="PF19259"/>
    </source>
</evidence>
<feature type="region of interest" description="Disordered" evidence="1">
    <location>
        <begin position="221"/>
        <end position="269"/>
    </location>
</feature>
<dbReference type="EMBL" id="SELW01000105">
    <property type="protein sequence ID" value="TID30851.1"/>
    <property type="molecule type" value="Genomic_DNA"/>
</dbReference>